<dbReference type="GO" id="GO:0031012">
    <property type="term" value="C:extracellular matrix"/>
    <property type="evidence" value="ECO:0000318"/>
    <property type="project" value="GO_Central"/>
</dbReference>
<feature type="chain" id="PRO_5029655521" description="VWFD domain-containing protein" evidence="4">
    <location>
        <begin position="26"/>
        <end position="1133"/>
    </location>
</feature>
<dbReference type="SMART" id="SM00216">
    <property type="entry name" value="VWD"/>
    <property type="match status" value="2"/>
</dbReference>
<dbReference type="Gene3D" id="2.10.25.10">
    <property type="entry name" value="Laminin"/>
    <property type="match status" value="3"/>
</dbReference>
<feature type="signal peptide" evidence="4">
    <location>
        <begin position="1"/>
        <end position="25"/>
    </location>
</feature>
<keyword evidence="1" id="KW-0677">Repeat</keyword>
<dbReference type="GO" id="GO:0005201">
    <property type="term" value="F:extracellular matrix structural constituent"/>
    <property type="evidence" value="ECO:0000318"/>
    <property type="project" value="GO_Central"/>
</dbReference>
<dbReference type="InterPro" id="IPR001007">
    <property type="entry name" value="VWF_dom"/>
</dbReference>
<dbReference type="Proteomes" id="UP000007110">
    <property type="component" value="Unassembled WGS sequence"/>
</dbReference>
<dbReference type="PANTHER" id="PTHR11339">
    <property type="entry name" value="EXTRACELLULAR MATRIX GLYCOPROTEIN RELATED"/>
    <property type="match status" value="1"/>
</dbReference>
<dbReference type="PANTHER" id="PTHR11339:SF386">
    <property type="entry name" value="HEMOLECTIN, ISOFORM A"/>
    <property type="match status" value="1"/>
</dbReference>
<evidence type="ECO:0000313" key="7">
    <source>
        <dbReference type="Proteomes" id="UP000007110"/>
    </source>
</evidence>
<dbReference type="OMA" id="EVTNDCE"/>
<sequence length="1133" mass="124360">MAPHTPTPLFLLVLVFLASAQVGRAVEVAQPDLLVEGCCDGYVDNQGSCDPVCDSCTNGECAGPSDCQCYSGWSGFACGMRLTYNEVGSVNIHLPTSAANDSATEGLCGDFDGIRDNDYNSEKLTELQTIGSCAVFPDELEDHPCDIMSADGLEEVEFACRKLEDVFSDCLDVVSYNKYYEICRYDLCACVLTGEEDEECQPCDTFHEFAHHCALEGVVIDWRTADFCPYSCETTMVYTEGGSPCPIVCSNLEVSTGCDPYPVPGCFCPAVFVLSFSYCVSAKWSCVSAPCQAECSIFGGSAYRTFDGKEYNLYTKCKYTLVKAEATVNTTAFHVTIDTTTCSSEKPSDCLGAIAIDIGEGEGAITYSITSGKEILHGGVPLDPPSTRNGVIVRRIGDLFHLSTDFGLNIEWSVETASVYISLPSDTTIKTMGLCGTLNGSPADDFKYTGSNLETVASEFGRMVSISSTLCEDKIPTSDSCTIYNTYSNIAVSRCNDLKNYPFDGCDDVDVDVYIKKCKEDVCACLGRGASEECECDSFSRYARACSRYDTVFETWRTELDKCTAVMTCTVPLQEFHECRNKCRVSCADLENEDNCIPGCVPGCFCPPKMVFDDRSQTCVLPENCPCQYNQYNERFYEAGQRRLTQCGYVQCERGQWDESQLDCSVAVCPSDKIWADCAALKTCEHVNPSKSLEICEGGCVCPEGMADFEGTCIDTQECPCYSQGVKFEHGMQTRMDCNDCLCQRDGWLCTEHACPGTCHAYGDPHYKSFDGREFAFMGDCSYVLAQDSCDDQEGTFRITVENEPCGEEGFTCTKLINMTIKARITITLLRGRDPIITPASKAKKFNVRFVGIYLFVTWKGVDGKSVELRWDLGTSIYVTVHPAYKGTLCGLCGNFDGNSENDLLMPRGNFVETSVISFAESWKVTASCPATTASEDPCVTNPSRKTWSEYSCALIKQSLFAACHNVVDPQSYYENCVMDTCACNRGDDCECLCTAITAYAKECNDQRVSIPWRASDTCGLQCEGGQVYTSCGEKCPLRCWSETQIQDDGTGCNDTCIEGCFCPKGTIQDDESGQCVAPSACPCIVDGKKIEAGNYFIRDCQTWYGTVLTKSILLRQSNQTLWFGLTTFESET</sequence>
<evidence type="ECO:0000256" key="1">
    <source>
        <dbReference type="ARBA" id="ARBA00022737"/>
    </source>
</evidence>
<dbReference type="Pfam" id="PF08742">
    <property type="entry name" value="C8"/>
    <property type="match status" value="3"/>
</dbReference>
<dbReference type="PROSITE" id="PS51233">
    <property type="entry name" value="VWFD"/>
    <property type="match status" value="2"/>
</dbReference>
<evidence type="ECO:0000256" key="2">
    <source>
        <dbReference type="ARBA" id="ARBA00023157"/>
    </source>
</evidence>
<keyword evidence="3" id="KW-0325">Glycoprotein</keyword>
<dbReference type="InParanoid" id="A0A7M7P684"/>
<dbReference type="InterPro" id="IPR050780">
    <property type="entry name" value="Mucin_vWF_Thrombospondin_sf"/>
</dbReference>
<dbReference type="Pfam" id="PF01826">
    <property type="entry name" value="TIL"/>
    <property type="match status" value="3"/>
</dbReference>
<dbReference type="Pfam" id="PF00094">
    <property type="entry name" value="VWD"/>
    <property type="match status" value="2"/>
</dbReference>
<dbReference type="SMART" id="SM00832">
    <property type="entry name" value="C8"/>
    <property type="match status" value="3"/>
</dbReference>
<dbReference type="GO" id="GO:0005615">
    <property type="term" value="C:extracellular space"/>
    <property type="evidence" value="ECO:0000318"/>
    <property type="project" value="GO_Central"/>
</dbReference>
<accession>A0A7M7P684</accession>
<dbReference type="SUPFAM" id="SSF57567">
    <property type="entry name" value="Serine protease inhibitors"/>
    <property type="match status" value="4"/>
</dbReference>
<dbReference type="InterPro" id="IPR001846">
    <property type="entry name" value="VWF_type-D"/>
</dbReference>
<reference evidence="7" key="1">
    <citation type="submission" date="2015-02" db="EMBL/GenBank/DDBJ databases">
        <title>Genome sequencing for Strongylocentrotus purpuratus.</title>
        <authorList>
            <person name="Murali S."/>
            <person name="Liu Y."/>
            <person name="Vee V."/>
            <person name="English A."/>
            <person name="Wang M."/>
            <person name="Skinner E."/>
            <person name="Han Y."/>
            <person name="Muzny D.M."/>
            <person name="Worley K.C."/>
            <person name="Gibbs R.A."/>
        </authorList>
    </citation>
    <scope>NUCLEOTIDE SEQUENCE</scope>
</reference>
<feature type="domain" description="VWFD" evidence="5">
    <location>
        <begin position="293"/>
        <end position="472"/>
    </location>
</feature>
<dbReference type="InterPro" id="IPR002919">
    <property type="entry name" value="TIL_dom"/>
</dbReference>
<organism evidence="6 7">
    <name type="scientific">Strongylocentrotus purpuratus</name>
    <name type="common">Purple sea urchin</name>
    <dbReference type="NCBI Taxonomy" id="7668"/>
    <lineage>
        <taxon>Eukaryota</taxon>
        <taxon>Metazoa</taxon>
        <taxon>Echinodermata</taxon>
        <taxon>Eleutherozoa</taxon>
        <taxon>Echinozoa</taxon>
        <taxon>Echinoidea</taxon>
        <taxon>Euechinoidea</taxon>
        <taxon>Echinacea</taxon>
        <taxon>Camarodonta</taxon>
        <taxon>Echinidea</taxon>
        <taxon>Strongylocentrotidae</taxon>
        <taxon>Strongylocentrotus</taxon>
    </lineage>
</organism>
<feature type="domain" description="VWFD" evidence="5">
    <location>
        <begin position="757"/>
        <end position="930"/>
    </location>
</feature>
<dbReference type="RefSeq" id="XP_030846759.1">
    <property type="nucleotide sequence ID" value="XM_030990899.1"/>
</dbReference>
<dbReference type="OrthoDB" id="160294at2759"/>
<evidence type="ECO:0000313" key="6">
    <source>
        <dbReference type="EnsemblMetazoa" id="XP_030846759"/>
    </source>
</evidence>
<reference evidence="6" key="2">
    <citation type="submission" date="2021-01" db="UniProtKB">
        <authorList>
            <consortium name="EnsemblMetazoa"/>
        </authorList>
    </citation>
    <scope>IDENTIFICATION</scope>
</reference>
<protein>
    <recommendedName>
        <fullName evidence="5">VWFD domain-containing protein</fullName>
    </recommendedName>
</protein>
<dbReference type="CDD" id="cd19941">
    <property type="entry name" value="TIL"/>
    <property type="match status" value="3"/>
</dbReference>
<dbReference type="GeneID" id="100891396"/>
<keyword evidence="4" id="KW-0732">Signal</keyword>
<evidence type="ECO:0000256" key="4">
    <source>
        <dbReference type="SAM" id="SignalP"/>
    </source>
</evidence>
<proteinExistence type="predicted"/>
<evidence type="ECO:0000259" key="5">
    <source>
        <dbReference type="PROSITE" id="PS51233"/>
    </source>
</evidence>
<dbReference type="InterPro" id="IPR014853">
    <property type="entry name" value="VWF/SSPO/ZAN-like_Cys-rich_dom"/>
</dbReference>
<keyword evidence="7" id="KW-1185">Reference proteome</keyword>
<dbReference type="AlphaFoldDB" id="A0A7M7P684"/>
<dbReference type="SMART" id="SM00215">
    <property type="entry name" value="VWC_out"/>
    <property type="match status" value="1"/>
</dbReference>
<name>A0A7M7P684_STRPU</name>
<dbReference type="KEGG" id="spu:100891396"/>
<keyword evidence="2" id="KW-1015">Disulfide bond</keyword>
<dbReference type="Pfam" id="PF23244">
    <property type="entry name" value="VWF"/>
    <property type="match status" value="1"/>
</dbReference>
<dbReference type="InterPro" id="IPR036084">
    <property type="entry name" value="Ser_inhib-like_sf"/>
</dbReference>
<evidence type="ECO:0000256" key="3">
    <source>
        <dbReference type="ARBA" id="ARBA00023180"/>
    </source>
</evidence>
<dbReference type="EnsemblMetazoa" id="XM_030990899">
    <property type="protein sequence ID" value="XP_030846759"/>
    <property type="gene ID" value="LOC100891396"/>
</dbReference>